<dbReference type="InterPro" id="IPR003313">
    <property type="entry name" value="AraC-bd"/>
</dbReference>
<evidence type="ECO:0000313" key="7">
    <source>
        <dbReference type="Proteomes" id="UP001596203"/>
    </source>
</evidence>
<dbReference type="InterPro" id="IPR050204">
    <property type="entry name" value="AraC_XylS_family_regulators"/>
</dbReference>
<keyword evidence="2" id="KW-0238">DNA-binding</keyword>
<reference evidence="7" key="1">
    <citation type="journal article" date="2019" name="Int. J. Syst. Evol. Microbiol.">
        <title>The Global Catalogue of Microorganisms (GCM) 10K type strain sequencing project: providing services to taxonomists for standard genome sequencing and annotation.</title>
        <authorList>
            <consortium name="The Broad Institute Genomics Platform"/>
            <consortium name="The Broad Institute Genome Sequencing Center for Infectious Disease"/>
            <person name="Wu L."/>
            <person name="Ma J."/>
        </authorList>
    </citation>
    <scope>NUCLEOTIDE SEQUENCE [LARGE SCALE GENOMIC DNA]</scope>
    <source>
        <strain evidence="7">ZS-35-S2</strain>
    </source>
</reference>
<gene>
    <name evidence="6" type="ORF">ACFP2T_40105</name>
</gene>
<dbReference type="Proteomes" id="UP001596203">
    <property type="component" value="Unassembled WGS sequence"/>
</dbReference>
<keyword evidence="3" id="KW-0804">Transcription</keyword>
<sequence length="291" mass="32200">MRTRVVAWRPAVAGIEEVFHADFIDHVYPVHTHEAWAVLIVDDGAIRYDLGRTEHGALGGAVTVLPPYVAHDGRAATRHGFRKRVLYLDTSVLGIELTGSAVDGPSLRDPELRDRVHRLHRALVHPGDAFEAESRLAFVRERLYGHLRRRGDAEPAARRPAILADQLRALLDERTVPGVALREAAELLRAHPAHLVRSFTRRYGLPPHRYLTGRRIELARGLLLAGMPPVDVAVAAGFYDQSHFTRHFRRQLGVGPARFAGRDRSVPTSEQSVVGTVDSDPPAGAKMWPAG</sequence>
<dbReference type="SUPFAM" id="SSF46689">
    <property type="entry name" value="Homeodomain-like"/>
    <property type="match status" value="1"/>
</dbReference>
<comment type="caution">
    <text evidence="6">The sequence shown here is derived from an EMBL/GenBank/DDBJ whole genome shotgun (WGS) entry which is preliminary data.</text>
</comment>
<dbReference type="SMART" id="SM00342">
    <property type="entry name" value="HTH_ARAC"/>
    <property type="match status" value="1"/>
</dbReference>
<evidence type="ECO:0000256" key="4">
    <source>
        <dbReference type="SAM" id="MobiDB-lite"/>
    </source>
</evidence>
<dbReference type="EMBL" id="JBHSPR010000060">
    <property type="protein sequence ID" value="MFC6022349.1"/>
    <property type="molecule type" value="Genomic_DNA"/>
</dbReference>
<protein>
    <submittedName>
        <fullName evidence="6">Helix-turn-helix domain-containing protein</fullName>
    </submittedName>
</protein>
<evidence type="ECO:0000256" key="3">
    <source>
        <dbReference type="ARBA" id="ARBA00023163"/>
    </source>
</evidence>
<dbReference type="InterPro" id="IPR018060">
    <property type="entry name" value="HTH_AraC"/>
</dbReference>
<feature type="region of interest" description="Disordered" evidence="4">
    <location>
        <begin position="259"/>
        <end position="291"/>
    </location>
</feature>
<dbReference type="PANTHER" id="PTHR46796:SF2">
    <property type="entry name" value="TRANSCRIPTIONAL REGULATORY PROTEIN"/>
    <property type="match status" value="1"/>
</dbReference>
<name>A0ABW1KKN7_9ACTN</name>
<dbReference type="Pfam" id="PF02311">
    <property type="entry name" value="AraC_binding"/>
    <property type="match status" value="1"/>
</dbReference>
<dbReference type="InterPro" id="IPR037923">
    <property type="entry name" value="HTH-like"/>
</dbReference>
<dbReference type="PANTHER" id="PTHR46796">
    <property type="entry name" value="HTH-TYPE TRANSCRIPTIONAL ACTIVATOR RHAS-RELATED"/>
    <property type="match status" value="1"/>
</dbReference>
<dbReference type="Gene3D" id="1.10.10.60">
    <property type="entry name" value="Homeodomain-like"/>
    <property type="match status" value="1"/>
</dbReference>
<evidence type="ECO:0000313" key="6">
    <source>
        <dbReference type="EMBL" id="MFC6022349.1"/>
    </source>
</evidence>
<accession>A0ABW1KKN7</accession>
<evidence type="ECO:0000256" key="2">
    <source>
        <dbReference type="ARBA" id="ARBA00023125"/>
    </source>
</evidence>
<dbReference type="RefSeq" id="WP_377431854.1">
    <property type="nucleotide sequence ID" value="NZ_JBHSPR010000060.1"/>
</dbReference>
<keyword evidence="1" id="KW-0805">Transcription regulation</keyword>
<dbReference type="InterPro" id="IPR009057">
    <property type="entry name" value="Homeodomain-like_sf"/>
</dbReference>
<organism evidence="6 7">
    <name type="scientific">Plantactinospora solaniradicis</name>
    <dbReference type="NCBI Taxonomy" id="1723736"/>
    <lineage>
        <taxon>Bacteria</taxon>
        <taxon>Bacillati</taxon>
        <taxon>Actinomycetota</taxon>
        <taxon>Actinomycetes</taxon>
        <taxon>Micromonosporales</taxon>
        <taxon>Micromonosporaceae</taxon>
        <taxon>Plantactinospora</taxon>
    </lineage>
</organism>
<dbReference type="Pfam" id="PF12833">
    <property type="entry name" value="HTH_18"/>
    <property type="match status" value="1"/>
</dbReference>
<proteinExistence type="predicted"/>
<keyword evidence="7" id="KW-1185">Reference proteome</keyword>
<feature type="domain" description="HTH araC/xylS-type" evidence="5">
    <location>
        <begin position="165"/>
        <end position="262"/>
    </location>
</feature>
<evidence type="ECO:0000256" key="1">
    <source>
        <dbReference type="ARBA" id="ARBA00023015"/>
    </source>
</evidence>
<evidence type="ECO:0000259" key="5">
    <source>
        <dbReference type="PROSITE" id="PS01124"/>
    </source>
</evidence>
<dbReference type="PROSITE" id="PS01124">
    <property type="entry name" value="HTH_ARAC_FAMILY_2"/>
    <property type="match status" value="1"/>
</dbReference>
<dbReference type="SUPFAM" id="SSF51215">
    <property type="entry name" value="Regulatory protein AraC"/>
    <property type="match status" value="1"/>
</dbReference>